<dbReference type="InterPro" id="IPR058578">
    <property type="entry name" value="IspG_TIM"/>
</dbReference>
<dbReference type="InterPro" id="IPR011005">
    <property type="entry name" value="Dihydropteroate_synth-like_sf"/>
</dbReference>
<dbReference type="GO" id="GO:0005506">
    <property type="term" value="F:iron ion binding"/>
    <property type="evidence" value="ECO:0007669"/>
    <property type="project" value="InterPro"/>
</dbReference>
<dbReference type="GO" id="GO:0051539">
    <property type="term" value="F:4 iron, 4 sulfur cluster binding"/>
    <property type="evidence" value="ECO:0007669"/>
    <property type="project" value="UniProtKB-UniRule"/>
</dbReference>
<keyword evidence="5 7" id="KW-0411">Iron-sulfur</keyword>
<comment type="pathway">
    <text evidence="7">Isoprenoid biosynthesis; isopentenyl diphosphate biosynthesis via DXP pathway; isopentenyl diphosphate from 1-deoxy-D-xylulose 5-phosphate: step 5/6.</text>
</comment>
<dbReference type="Gene3D" id="3.30.413.10">
    <property type="entry name" value="Sulfite Reductase Hemoprotein, domain 1"/>
    <property type="match status" value="1"/>
</dbReference>
<sequence length="353" mass="38323">MTTSRIIQVGSVPMGGGSPVSIQTMWDKPVSIVDDSLIAAVDNLNRKGCDLIRFALPNLQAVDQLAPLLKKTTMPLVGDIHFDYKIALKAIEAGFHKIRINPGNIGESWKIEEIIAAAADHGTVIRIGANEGSLNTSGEWSASARSQRLVEAAEGNLEIFERKGFRDIVISLKSSDIDVTYLSNKEFRKHHDYPLHLGITEAGPLIPAIVKSTIGLSGLLKEGIGETIRISISDSPEYEILAASELLTNLGLKKGRIKIISCPKCGRTSFDTHGFLESIKEELNTLPLEASVAVMGCSVNGPGEARHADLGITGNGKQVLIFKQGEIIRREDICSAKEAFLEELEQLRQEFSS</sequence>
<comment type="function">
    <text evidence="7">Converts 2C-methyl-D-erythritol 2,4-cyclodiphosphate (ME-2,4cPP) into 1-hydroxy-2-methyl-2-(E)-butenyl 4-diphosphate.</text>
</comment>
<dbReference type="GO" id="GO:0141197">
    <property type="term" value="F:4-hydroxy-3-methylbut-2-enyl-diphosphate synthase activity (flavodoxin)"/>
    <property type="evidence" value="ECO:0007669"/>
    <property type="project" value="UniProtKB-EC"/>
</dbReference>
<keyword evidence="4 7" id="KW-0408">Iron</keyword>
<gene>
    <name evidence="7" type="primary">ispG</name>
    <name evidence="10" type="ORF">EXM22_06795</name>
</gene>
<dbReference type="GO" id="GO:0016114">
    <property type="term" value="P:terpenoid biosynthetic process"/>
    <property type="evidence" value="ECO:0007669"/>
    <property type="project" value="InterPro"/>
</dbReference>
<dbReference type="GO" id="GO:0019288">
    <property type="term" value="P:isopentenyl diphosphate biosynthetic process, methylerythritol 4-phosphate pathway"/>
    <property type="evidence" value="ECO:0007669"/>
    <property type="project" value="UniProtKB-UniRule"/>
</dbReference>
<dbReference type="NCBIfam" id="NF001540">
    <property type="entry name" value="PRK00366.1"/>
    <property type="match status" value="1"/>
</dbReference>
<dbReference type="NCBIfam" id="TIGR00612">
    <property type="entry name" value="ispG_gcpE"/>
    <property type="match status" value="1"/>
</dbReference>
<feature type="binding site" evidence="7">
    <location>
        <position position="297"/>
    </location>
    <ligand>
        <name>[4Fe-4S] cluster</name>
        <dbReference type="ChEBI" id="CHEBI:49883"/>
    </ligand>
</feature>
<feature type="domain" description="IspG C-terminal" evidence="9">
    <location>
        <begin position="258"/>
        <end position="345"/>
    </location>
</feature>
<name>A0A5C1QKI6_9SPIO</name>
<feature type="binding site" evidence="7">
    <location>
        <position position="304"/>
    </location>
    <ligand>
        <name>[4Fe-4S] cluster</name>
        <dbReference type="ChEBI" id="CHEBI:49883"/>
    </ligand>
</feature>
<dbReference type="InterPro" id="IPR004588">
    <property type="entry name" value="IspG_bac-typ"/>
</dbReference>
<dbReference type="OrthoDB" id="9803214at2"/>
<dbReference type="SUPFAM" id="SSF56014">
    <property type="entry name" value="Nitrite and sulphite reductase 4Fe-4S domain-like"/>
    <property type="match status" value="1"/>
</dbReference>
<dbReference type="Pfam" id="PF26540">
    <property type="entry name" value="GcpE_C"/>
    <property type="match status" value="1"/>
</dbReference>
<feature type="binding site" evidence="7">
    <location>
        <position position="265"/>
    </location>
    <ligand>
        <name>[4Fe-4S] cluster</name>
        <dbReference type="ChEBI" id="CHEBI:49883"/>
    </ligand>
</feature>
<evidence type="ECO:0000259" key="8">
    <source>
        <dbReference type="Pfam" id="PF04551"/>
    </source>
</evidence>
<dbReference type="KEGG" id="ock:EXM22_06795"/>
<keyword evidence="2 7" id="KW-0479">Metal-binding</keyword>
<keyword evidence="3 7" id="KW-0560">Oxidoreductase</keyword>
<dbReference type="InterPro" id="IPR016425">
    <property type="entry name" value="IspG_bac"/>
</dbReference>
<keyword evidence="6 7" id="KW-0414">Isoprene biosynthesis</keyword>
<dbReference type="EMBL" id="CP036150">
    <property type="protein sequence ID" value="QEN07709.1"/>
    <property type="molecule type" value="Genomic_DNA"/>
</dbReference>
<dbReference type="UniPathway" id="UPA00056">
    <property type="reaction ID" value="UER00096"/>
</dbReference>
<dbReference type="HAMAP" id="MF_00159">
    <property type="entry name" value="IspG"/>
    <property type="match status" value="1"/>
</dbReference>
<feature type="domain" description="IspG TIM-barrel" evidence="8">
    <location>
        <begin position="5"/>
        <end position="243"/>
    </location>
</feature>
<dbReference type="InterPro" id="IPR058579">
    <property type="entry name" value="IspG_C"/>
</dbReference>
<feature type="binding site" evidence="7">
    <location>
        <position position="262"/>
    </location>
    <ligand>
        <name>[4Fe-4S] cluster</name>
        <dbReference type="ChEBI" id="CHEBI:49883"/>
    </ligand>
</feature>
<reference evidence="10 11" key="1">
    <citation type="submission" date="2019-02" db="EMBL/GenBank/DDBJ databases">
        <title>Complete Genome Sequence and Methylome Analysis of free living Spirochaetas.</title>
        <authorList>
            <person name="Fomenkov A."/>
            <person name="Dubinina G."/>
            <person name="Leshcheva N."/>
            <person name="Mikheeva N."/>
            <person name="Grabovich M."/>
            <person name="Vincze T."/>
            <person name="Roberts R.J."/>
        </authorList>
    </citation>
    <scope>NUCLEOTIDE SEQUENCE [LARGE SCALE GENOMIC DNA]</scope>
    <source>
        <strain evidence="10 11">K2</strain>
    </source>
</reference>
<evidence type="ECO:0000256" key="2">
    <source>
        <dbReference type="ARBA" id="ARBA00022723"/>
    </source>
</evidence>
<evidence type="ECO:0000313" key="10">
    <source>
        <dbReference type="EMBL" id="QEN07709.1"/>
    </source>
</evidence>
<keyword evidence="11" id="KW-1185">Reference proteome</keyword>
<dbReference type="Gene3D" id="3.20.20.20">
    <property type="entry name" value="Dihydropteroate synthase-like"/>
    <property type="match status" value="1"/>
</dbReference>
<dbReference type="EC" id="1.17.7.3" evidence="7"/>
<dbReference type="GO" id="GO:0046429">
    <property type="term" value="F:4-hydroxy-3-methylbut-2-en-1-yl diphosphate synthase activity (ferredoxin)"/>
    <property type="evidence" value="ECO:0007669"/>
    <property type="project" value="UniProtKB-UniRule"/>
</dbReference>
<evidence type="ECO:0000256" key="6">
    <source>
        <dbReference type="ARBA" id="ARBA00023229"/>
    </source>
</evidence>
<dbReference type="InterPro" id="IPR045854">
    <property type="entry name" value="NO2/SO3_Rdtase_4Fe4S_sf"/>
</dbReference>
<evidence type="ECO:0000256" key="4">
    <source>
        <dbReference type="ARBA" id="ARBA00023004"/>
    </source>
</evidence>
<evidence type="ECO:0000256" key="1">
    <source>
        <dbReference type="ARBA" id="ARBA00022485"/>
    </source>
</evidence>
<dbReference type="PANTHER" id="PTHR30454">
    <property type="entry name" value="4-HYDROXY-3-METHYLBUT-2-EN-1-YL DIPHOSPHATE SYNTHASE"/>
    <property type="match status" value="1"/>
</dbReference>
<comment type="catalytic activity">
    <reaction evidence="7">
        <text>(2E)-4-hydroxy-3-methylbut-2-enyl diphosphate + oxidized [flavodoxin] + H2O + 2 H(+) = 2-C-methyl-D-erythritol 2,4-cyclic diphosphate + reduced [flavodoxin]</text>
        <dbReference type="Rhea" id="RHEA:43604"/>
        <dbReference type="Rhea" id="RHEA-COMP:10622"/>
        <dbReference type="Rhea" id="RHEA-COMP:10623"/>
        <dbReference type="ChEBI" id="CHEBI:15377"/>
        <dbReference type="ChEBI" id="CHEBI:15378"/>
        <dbReference type="ChEBI" id="CHEBI:57618"/>
        <dbReference type="ChEBI" id="CHEBI:58210"/>
        <dbReference type="ChEBI" id="CHEBI:58483"/>
        <dbReference type="ChEBI" id="CHEBI:128753"/>
        <dbReference type="EC" id="1.17.7.3"/>
    </reaction>
</comment>
<comment type="cofactor">
    <cofactor evidence="7">
        <name>[4Fe-4S] cluster</name>
        <dbReference type="ChEBI" id="CHEBI:49883"/>
    </cofactor>
    <text evidence="7">Binds 1 [4Fe-4S] cluster.</text>
</comment>
<accession>A0A5C1QKI6</accession>
<evidence type="ECO:0000259" key="9">
    <source>
        <dbReference type="Pfam" id="PF26540"/>
    </source>
</evidence>
<dbReference type="PIRSF" id="PIRSF004640">
    <property type="entry name" value="IspG"/>
    <property type="match status" value="1"/>
</dbReference>
<dbReference type="Pfam" id="PF04551">
    <property type="entry name" value="GcpE"/>
    <property type="match status" value="1"/>
</dbReference>
<organism evidence="10 11">
    <name type="scientific">Oceanispirochaeta crateris</name>
    <dbReference type="NCBI Taxonomy" id="2518645"/>
    <lineage>
        <taxon>Bacteria</taxon>
        <taxon>Pseudomonadati</taxon>
        <taxon>Spirochaetota</taxon>
        <taxon>Spirochaetia</taxon>
        <taxon>Spirochaetales</taxon>
        <taxon>Spirochaetaceae</taxon>
        <taxon>Oceanispirochaeta</taxon>
    </lineage>
</organism>
<protein>
    <recommendedName>
        <fullName evidence="7">4-hydroxy-3-methylbut-2-en-1-yl diphosphate synthase (flavodoxin)</fullName>
        <ecNumber evidence="7">1.17.7.3</ecNumber>
    </recommendedName>
    <alternativeName>
        <fullName evidence="7">1-hydroxy-2-methyl-2-(E)-butenyl 4-diphosphate synthase</fullName>
    </alternativeName>
</protein>
<dbReference type="AlphaFoldDB" id="A0A5C1QKI6"/>
<dbReference type="RefSeq" id="WP_149485789.1">
    <property type="nucleotide sequence ID" value="NZ_CP036150.1"/>
</dbReference>
<evidence type="ECO:0000256" key="7">
    <source>
        <dbReference type="HAMAP-Rule" id="MF_00159"/>
    </source>
</evidence>
<evidence type="ECO:0000256" key="3">
    <source>
        <dbReference type="ARBA" id="ARBA00023002"/>
    </source>
</evidence>
<proteinExistence type="inferred from homology"/>
<dbReference type="PANTHER" id="PTHR30454:SF0">
    <property type="entry name" value="4-HYDROXY-3-METHYLBUT-2-EN-1-YL DIPHOSPHATE SYNTHASE (FERREDOXIN), CHLOROPLASTIC"/>
    <property type="match status" value="1"/>
</dbReference>
<comment type="similarity">
    <text evidence="7">Belongs to the IspG family.</text>
</comment>
<dbReference type="Proteomes" id="UP000324209">
    <property type="component" value="Chromosome"/>
</dbReference>
<keyword evidence="1 7" id="KW-0004">4Fe-4S</keyword>
<dbReference type="SUPFAM" id="SSF51717">
    <property type="entry name" value="Dihydropteroate synthetase-like"/>
    <property type="match status" value="1"/>
</dbReference>
<evidence type="ECO:0000313" key="11">
    <source>
        <dbReference type="Proteomes" id="UP000324209"/>
    </source>
</evidence>
<evidence type="ECO:0000256" key="5">
    <source>
        <dbReference type="ARBA" id="ARBA00023014"/>
    </source>
</evidence>